<dbReference type="PANTHER" id="PTHR11937">
    <property type="entry name" value="ACTIN"/>
    <property type="match status" value="1"/>
</dbReference>
<dbReference type="Proteomes" id="UP000011014">
    <property type="component" value="Unassembled WGS sequence"/>
</dbReference>
<accession>E4XLX8</accession>
<dbReference type="FunCoup" id="E4XLX8">
    <property type="interactions" value="823"/>
</dbReference>
<keyword evidence="5" id="KW-1185">Reference proteome</keyword>
<dbReference type="PRINTS" id="PR00190">
    <property type="entry name" value="ACTIN"/>
</dbReference>
<evidence type="ECO:0000256" key="1">
    <source>
        <dbReference type="ARBA" id="ARBA00006752"/>
    </source>
</evidence>
<dbReference type="InParanoid" id="E4XLX8"/>
<dbReference type="InterPro" id="IPR004000">
    <property type="entry name" value="Actin"/>
</dbReference>
<dbReference type="EMBL" id="FN654977">
    <property type="protein sequence ID" value="CBY37437.1"/>
    <property type="molecule type" value="Genomic_DNA"/>
</dbReference>
<dbReference type="CDD" id="cd13395">
    <property type="entry name" value="ASKHA_NBD_Arp4_ACTL6-like"/>
    <property type="match status" value="1"/>
</dbReference>
<proteinExistence type="inferred from homology"/>
<dbReference type="Gene3D" id="2.30.36.70">
    <property type="entry name" value="Actin, Chain A, domain 2"/>
    <property type="match status" value="1"/>
</dbReference>
<dbReference type="SUPFAM" id="SSF53067">
    <property type="entry name" value="Actin-like ATPase domain"/>
    <property type="match status" value="2"/>
</dbReference>
<dbReference type="EMBL" id="FN653073">
    <property type="protein sequence ID" value="CBY10985.1"/>
    <property type="molecule type" value="Genomic_DNA"/>
</dbReference>
<organism evidence="3">
    <name type="scientific">Oikopleura dioica</name>
    <name type="common">Tunicate</name>
    <dbReference type="NCBI Taxonomy" id="34765"/>
    <lineage>
        <taxon>Eukaryota</taxon>
        <taxon>Metazoa</taxon>
        <taxon>Chordata</taxon>
        <taxon>Tunicata</taxon>
        <taxon>Appendicularia</taxon>
        <taxon>Copelata</taxon>
        <taxon>Oikopleuridae</taxon>
        <taxon>Oikopleura</taxon>
    </lineage>
</organism>
<reference evidence="3" key="1">
    <citation type="journal article" date="2010" name="Science">
        <title>Plasticity of animal genome architecture unmasked by rapid evolution of a pelagic tunicate.</title>
        <authorList>
            <person name="Denoeud F."/>
            <person name="Henriet S."/>
            <person name="Mungpakdee S."/>
            <person name="Aury J.M."/>
            <person name="Da Silva C."/>
            <person name="Brinkmann H."/>
            <person name="Mikhaleva J."/>
            <person name="Olsen L.C."/>
            <person name="Jubin C."/>
            <person name="Canestro C."/>
            <person name="Bouquet J.M."/>
            <person name="Danks G."/>
            <person name="Poulain J."/>
            <person name="Campsteijn C."/>
            <person name="Adamski M."/>
            <person name="Cross I."/>
            <person name="Yadetie F."/>
            <person name="Muffato M."/>
            <person name="Louis A."/>
            <person name="Butcher S."/>
            <person name="Tsagkogeorga G."/>
            <person name="Konrad A."/>
            <person name="Singh S."/>
            <person name="Jensen M.F."/>
            <person name="Cong E.H."/>
            <person name="Eikeseth-Otteraa H."/>
            <person name="Noel B."/>
            <person name="Anthouard V."/>
            <person name="Porcel B.M."/>
            <person name="Kachouri-Lafond R."/>
            <person name="Nishino A."/>
            <person name="Ugolini M."/>
            <person name="Chourrout P."/>
            <person name="Nishida H."/>
            <person name="Aasland R."/>
            <person name="Huzurbazar S."/>
            <person name="Westhof E."/>
            <person name="Delsuc F."/>
            <person name="Lehrach H."/>
            <person name="Reinhardt R."/>
            <person name="Weissenbach J."/>
            <person name="Roy S.W."/>
            <person name="Artiguenave F."/>
            <person name="Postlethwait J.H."/>
            <person name="Manak J.R."/>
            <person name="Thompson E.M."/>
            <person name="Jaillon O."/>
            <person name="Du Pasquier L."/>
            <person name="Boudinot P."/>
            <person name="Liberles D.A."/>
            <person name="Volff J.N."/>
            <person name="Philippe H."/>
            <person name="Lenhard B."/>
            <person name="Roest Crollius H."/>
            <person name="Wincker P."/>
            <person name="Chourrout D."/>
        </authorList>
    </citation>
    <scope>NUCLEOTIDE SEQUENCE [LARGE SCALE GENOMIC DNA]</scope>
</reference>
<evidence type="ECO:0000256" key="2">
    <source>
        <dbReference type="RuleBase" id="RU000487"/>
    </source>
</evidence>
<comment type="similarity">
    <text evidence="1 2">Belongs to the actin family.</text>
</comment>
<dbReference type="FunFam" id="3.30.420.40:FF:000050">
    <property type="entry name" value="Actin, alpha skeletal muscle"/>
    <property type="match status" value="1"/>
</dbReference>
<dbReference type="Proteomes" id="UP000001307">
    <property type="component" value="Unassembled WGS sequence"/>
</dbReference>
<sequence>MSGGMFCNDDLGALVMDIGSHSVKAGFAGEEHPKIYFNNVNGRVTDKETGKVTRIFRDEFMNIPNPNLEIESCMSKGSIENWNLFEDLIEHILTNRLDVEPEFHPILFTEQARAPPAVREKLLEIMMEKFKIPAFYTAKNPVLACYANGRASGIVLDAGATHTTASAVMEGYVIKNAIIQSPIGGDYNTRNALQLLKSSEEKLLLSYEIDSREELKPGQQAPIFHLKKNLPEVTNSWRAYQETRLAEDWVHQIVQVSESDYRPEEAAMRPAMEYEFPNGVSVGYGVDRFRLAEPLFNTRMVDNKNSLLGVGHLITTSLHYCENEIRPQLVSSVILTGGNCNLAGFVDRINMELQKTPPHMKFKIVNGQPGAVHQTDRRFGNWIGGSIIASLPSFAPSWVSAKDYAESGVKIFERKCL</sequence>
<dbReference type="Gene3D" id="3.30.420.40">
    <property type="match status" value="2"/>
</dbReference>
<name>E4XLX8_OIKDI</name>
<dbReference type="Pfam" id="PF00022">
    <property type="entry name" value="Actin"/>
    <property type="match status" value="1"/>
</dbReference>
<evidence type="ECO:0000313" key="4">
    <source>
        <dbReference type="EMBL" id="CBY37437.1"/>
    </source>
</evidence>
<dbReference type="SMART" id="SM00268">
    <property type="entry name" value="ACTIN"/>
    <property type="match status" value="1"/>
</dbReference>
<dbReference type="AlphaFoldDB" id="E4XLX8"/>
<protein>
    <submittedName>
        <fullName evidence="3">Uncharacterized protein</fullName>
    </submittedName>
</protein>
<evidence type="ECO:0000313" key="5">
    <source>
        <dbReference type="Proteomes" id="UP000001307"/>
    </source>
</evidence>
<dbReference type="InterPro" id="IPR043129">
    <property type="entry name" value="ATPase_NBD"/>
</dbReference>
<gene>
    <name evidence="3" type="ORF">GSOID_T00014724001</name>
    <name evidence="4" type="ORF">GSOID_T00030895001</name>
</gene>
<evidence type="ECO:0000313" key="3">
    <source>
        <dbReference type="EMBL" id="CBY10985.1"/>
    </source>
</evidence>
<dbReference type="OrthoDB" id="5132116at2759"/>
<dbReference type="Gene3D" id="3.90.640.10">
    <property type="entry name" value="Actin, Chain A, domain 4"/>
    <property type="match status" value="1"/>
</dbReference>